<reference evidence="2" key="2">
    <citation type="submission" date="2015-05" db="EMBL/GenBank/DDBJ databases">
        <authorList>
            <person name="Wang D.B."/>
            <person name="Wang M."/>
        </authorList>
    </citation>
    <scope>NUCLEOTIDE SEQUENCE [LARGE SCALE GENOMIC DNA]</scope>
    <source>
        <strain evidence="2">T1-815</strain>
    </source>
</reference>
<evidence type="ECO:0000313" key="5">
    <source>
        <dbReference type="Proteomes" id="UP000049472"/>
    </source>
</evidence>
<dbReference type="Pfam" id="PF07883">
    <property type="entry name" value="Cupin_2"/>
    <property type="match status" value="1"/>
</dbReference>
<dbReference type="CDD" id="cd02230">
    <property type="entry name" value="cupin_HP0902-like"/>
    <property type="match status" value="1"/>
</dbReference>
<dbReference type="Proteomes" id="UP000260642">
    <property type="component" value="Unassembled WGS sequence"/>
</dbReference>
<evidence type="ECO:0000313" key="4">
    <source>
        <dbReference type="EMBL" id="RGI65978.1"/>
    </source>
</evidence>
<dbReference type="InterPro" id="IPR014710">
    <property type="entry name" value="RmlC-like_jellyroll"/>
</dbReference>
<evidence type="ECO:0000313" key="3">
    <source>
        <dbReference type="EMBL" id="CUP47317.1"/>
    </source>
</evidence>
<dbReference type="EMBL" id="QSOB01000024">
    <property type="protein sequence ID" value="RGI65978.1"/>
    <property type="molecule type" value="Genomic_DNA"/>
</dbReference>
<sequence length="216" mass="23846">MDKVFKIEDLRPIRDEMTVSRNSRLSDKTPITYFSLGKGTSISQESYDNTTVYIGAKGCADFLIGAYAAKHTISEGDMLVVPSKILCGVTTETGCIYTEIIIKKENNNMNKIIKSGEVMKLKDLISYEDGSITNIDVVSNDTMKFVLMAFDEGTGLTPHRAPGNAIIFALEGKAVIDYEGKDYTISAGENFRFDKNGLHSVTADERFKMGLLLVLE</sequence>
<accession>A0A0M6WEN5</accession>
<proteinExistence type="predicted"/>
<dbReference type="EMBL" id="CVRQ01000011">
    <property type="protein sequence ID" value="CRL34644.1"/>
    <property type="molecule type" value="Genomic_DNA"/>
</dbReference>
<dbReference type="Proteomes" id="UP000095602">
    <property type="component" value="Unassembled WGS sequence"/>
</dbReference>
<evidence type="ECO:0000313" key="6">
    <source>
        <dbReference type="Proteomes" id="UP000095602"/>
    </source>
</evidence>
<dbReference type="InterPro" id="IPR011051">
    <property type="entry name" value="RmlC_Cupin_sf"/>
</dbReference>
<organism evidence="2 5">
    <name type="scientific">Agathobacter rectalis</name>
    <dbReference type="NCBI Taxonomy" id="39491"/>
    <lineage>
        <taxon>Bacteria</taxon>
        <taxon>Bacillati</taxon>
        <taxon>Bacillota</taxon>
        <taxon>Clostridia</taxon>
        <taxon>Lachnospirales</taxon>
        <taxon>Lachnospiraceae</taxon>
        <taxon>Agathobacter</taxon>
    </lineage>
</organism>
<dbReference type="InterPro" id="IPR013096">
    <property type="entry name" value="Cupin_2"/>
</dbReference>
<dbReference type="Gene3D" id="2.60.120.10">
    <property type="entry name" value="Jelly Rolls"/>
    <property type="match status" value="2"/>
</dbReference>
<dbReference type="AlphaFoldDB" id="A0A0M6WEN5"/>
<name>A0A0M6WEN5_9FIRM</name>
<keyword evidence="5" id="KW-1185">Reference proteome</keyword>
<reference evidence="4 7" key="3">
    <citation type="submission" date="2018-08" db="EMBL/GenBank/DDBJ databases">
        <title>A genome reference for cultivated species of the human gut microbiota.</title>
        <authorList>
            <person name="Zou Y."/>
            <person name="Xue W."/>
            <person name="Luo G."/>
        </authorList>
    </citation>
    <scope>NUCLEOTIDE SEQUENCE [LARGE SCALE GENOMIC DNA]</scope>
    <source>
        <strain evidence="4 7">TM10-3</strain>
    </source>
</reference>
<dbReference type="PANTHER" id="PTHR37694:SF1">
    <property type="entry name" value="SLR8022 PROTEIN"/>
    <property type="match status" value="1"/>
</dbReference>
<dbReference type="RefSeq" id="WP_055061285.1">
    <property type="nucleotide sequence ID" value="NZ_CVRQ01000011.1"/>
</dbReference>
<dbReference type="Proteomes" id="UP000049472">
    <property type="component" value="Unassembled WGS sequence"/>
</dbReference>
<protein>
    <submittedName>
        <fullName evidence="3 4">Cupin domain</fullName>
    </submittedName>
</protein>
<dbReference type="EMBL" id="CZAJ01000060">
    <property type="protein sequence ID" value="CUP47317.1"/>
    <property type="molecule type" value="Genomic_DNA"/>
</dbReference>
<gene>
    <name evidence="4" type="ORF">DXD95_12765</name>
    <name evidence="3" type="ORF">ERS852497_02952</name>
    <name evidence="2" type="ORF">T1815_08931</name>
</gene>
<evidence type="ECO:0000259" key="1">
    <source>
        <dbReference type="Pfam" id="PF07883"/>
    </source>
</evidence>
<evidence type="ECO:0000313" key="7">
    <source>
        <dbReference type="Proteomes" id="UP000260642"/>
    </source>
</evidence>
<dbReference type="PANTHER" id="PTHR37694">
    <property type="entry name" value="SLR8022 PROTEIN"/>
    <property type="match status" value="1"/>
</dbReference>
<evidence type="ECO:0000313" key="2">
    <source>
        <dbReference type="EMBL" id="CRL34644.1"/>
    </source>
</evidence>
<feature type="domain" description="Cupin type-2" evidence="1">
    <location>
        <begin position="147"/>
        <end position="205"/>
    </location>
</feature>
<reference evidence="5" key="1">
    <citation type="submission" date="2015-05" db="EMBL/GenBank/DDBJ databases">
        <authorList>
            <consortium name="Pathogen Informatics"/>
        </authorList>
    </citation>
    <scope>NUCLEOTIDE SEQUENCE [LARGE SCALE GENOMIC DNA]</scope>
    <source>
        <strain evidence="3 6">2789STDY5834884</strain>
        <strain evidence="5">T1-815</strain>
    </source>
</reference>
<dbReference type="SUPFAM" id="SSF51182">
    <property type="entry name" value="RmlC-like cupins"/>
    <property type="match status" value="1"/>
</dbReference>